<keyword evidence="3" id="KW-0472">Membrane</keyword>
<comment type="similarity">
    <text evidence="1">Belongs to the UPF0749 family.</text>
</comment>
<accession>A0A372LBE1</accession>
<keyword evidence="5" id="KW-1185">Reference proteome</keyword>
<evidence type="ECO:0000256" key="1">
    <source>
        <dbReference type="ARBA" id="ARBA00009108"/>
    </source>
</evidence>
<proteinExistence type="inferred from homology"/>
<evidence type="ECO:0000313" key="4">
    <source>
        <dbReference type="EMBL" id="RFU63185.1"/>
    </source>
</evidence>
<keyword evidence="2" id="KW-0175">Coiled coil</keyword>
<dbReference type="RefSeq" id="WP_117328434.1">
    <property type="nucleotide sequence ID" value="NZ_QVTE01000066.1"/>
</dbReference>
<dbReference type="Pfam" id="PF05949">
    <property type="entry name" value="DUF881"/>
    <property type="match status" value="1"/>
</dbReference>
<sequence>MNQRKGFVFTIVATILGFMLAIQFQTIKEPEIQETRDTWEIRGELLNELQTQSKLVKEIRALEESIADYKTDMTSSKEQVLKETLEDLKQEAGLTAVKGPGVVLIIKPVPEAIVLGEEVNNISPELLKRLINELNMYDAEHISVNGQRVINTTVIRDINGQTKIDGYPLTDYPIEIKVIAEDSVKLSDRLKVSESIEEFFIDNLEVNISNQPSEVTIPAYKESITIRHMEPALESEKGGNT</sequence>
<name>A0A372LBE1_9BACI</name>
<reference evidence="4 5" key="1">
    <citation type="submission" date="2018-08" db="EMBL/GenBank/DDBJ databases">
        <title>Bacillus chawlae sp. nov., Bacillus glennii sp. nov., and Bacillus saganii sp. nov. Isolated from the Vehicle Assembly Building at Kennedy Space Center where the Viking Spacecraft were Assembled.</title>
        <authorList>
            <person name="Seuylemezian A."/>
            <person name="Vaishampayan P."/>
        </authorList>
    </citation>
    <scope>NUCLEOTIDE SEQUENCE [LARGE SCALE GENOMIC DNA]</scope>
    <source>
        <strain evidence="4 5">V47-23a</strain>
    </source>
</reference>
<keyword evidence="3" id="KW-1133">Transmembrane helix</keyword>
<dbReference type="PANTHER" id="PTHR37313:SF2">
    <property type="entry name" value="UPF0749 PROTEIN YLXX"/>
    <property type="match status" value="1"/>
</dbReference>
<dbReference type="PANTHER" id="PTHR37313">
    <property type="entry name" value="UPF0749 PROTEIN RV1825"/>
    <property type="match status" value="1"/>
</dbReference>
<evidence type="ECO:0000256" key="2">
    <source>
        <dbReference type="SAM" id="Coils"/>
    </source>
</evidence>
<dbReference type="Proteomes" id="UP000264541">
    <property type="component" value="Unassembled WGS sequence"/>
</dbReference>
<dbReference type="EMBL" id="QVTE01000066">
    <property type="protein sequence ID" value="RFU63185.1"/>
    <property type="molecule type" value="Genomic_DNA"/>
</dbReference>
<gene>
    <name evidence="4" type="ORF">D0469_19730</name>
</gene>
<keyword evidence="3" id="KW-0812">Transmembrane</keyword>
<dbReference type="OrthoDB" id="2439649at2"/>
<feature type="transmembrane region" description="Helical" evidence="3">
    <location>
        <begin position="7"/>
        <end position="24"/>
    </location>
</feature>
<dbReference type="Gene3D" id="3.30.70.1880">
    <property type="entry name" value="Protein of unknown function DUF881"/>
    <property type="match status" value="1"/>
</dbReference>
<dbReference type="InterPro" id="IPR010273">
    <property type="entry name" value="DUF881"/>
</dbReference>
<organism evidence="4 5">
    <name type="scientific">Peribacillus saganii</name>
    <dbReference type="NCBI Taxonomy" id="2303992"/>
    <lineage>
        <taxon>Bacteria</taxon>
        <taxon>Bacillati</taxon>
        <taxon>Bacillota</taxon>
        <taxon>Bacilli</taxon>
        <taxon>Bacillales</taxon>
        <taxon>Bacillaceae</taxon>
        <taxon>Peribacillus</taxon>
    </lineage>
</organism>
<comment type="caution">
    <text evidence="4">The sequence shown here is derived from an EMBL/GenBank/DDBJ whole genome shotgun (WGS) entry which is preliminary data.</text>
</comment>
<protein>
    <submittedName>
        <fullName evidence="4">DUF881 domain-containing protein</fullName>
    </submittedName>
</protein>
<feature type="coiled-coil region" evidence="2">
    <location>
        <begin position="52"/>
        <end position="79"/>
    </location>
</feature>
<evidence type="ECO:0000256" key="3">
    <source>
        <dbReference type="SAM" id="Phobius"/>
    </source>
</evidence>
<evidence type="ECO:0000313" key="5">
    <source>
        <dbReference type="Proteomes" id="UP000264541"/>
    </source>
</evidence>
<dbReference type="AlphaFoldDB" id="A0A372LBE1"/>